<sequence>MSAMDEKVKVKFPKKFCDYWLEKPKTWKIKRTEKCDYCQEPISEGDEYFEISAHENEVKRGHLEHLEYAETIEWIPKEPTQ</sequence>
<name>X1JR84_9ZZZZ</name>
<protein>
    <submittedName>
        <fullName evidence="1">Uncharacterized protein</fullName>
    </submittedName>
</protein>
<comment type="caution">
    <text evidence="1">The sequence shown here is derived from an EMBL/GenBank/DDBJ whole genome shotgun (WGS) entry which is preliminary data.</text>
</comment>
<organism evidence="1">
    <name type="scientific">marine sediment metagenome</name>
    <dbReference type="NCBI Taxonomy" id="412755"/>
    <lineage>
        <taxon>unclassified sequences</taxon>
        <taxon>metagenomes</taxon>
        <taxon>ecological metagenomes</taxon>
    </lineage>
</organism>
<dbReference type="AlphaFoldDB" id="X1JR84"/>
<evidence type="ECO:0000313" key="1">
    <source>
        <dbReference type="EMBL" id="GAH97251.1"/>
    </source>
</evidence>
<proteinExistence type="predicted"/>
<gene>
    <name evidence="1" type="ORF">S03H2_70830</name>
</gene>
<reference evidence="1" key="1">
    <citation type="journal article" date="2014" name="Front. Microbiol.">
        <title>High frequency of phylogenetically diverse reductive dehalogenase-homologous genes in deep subseafloor sedimentary metagenomes.</title>
        <authorList>
            <person name="Kawai M."/>
            <person name="Futagami T."/>
            <person name="Toyoda A."/>
            <person name="Takaki Y."/>
            <person name="Nishi S."/>
            <person name="Hori S."/>
            <person name="Arai W."/>
            <person name="Tsubouchi T."/>
            <person name="Morono Y."/>
            <person name="Uchiyama I."/>
            <person name="Ito T."/>
            <person name="Fujiyama A."/>
            <person name="Inagaki F."/>
            <person name="Takami H."/>
        </authorList>
    </citation>
    <scope>NUCLEOTIDE SEQUENCE</scope>
    <source>
        <strain evidence="1">Expedition CK06-06</strain>
    </source>
</reference>
<dbReference type="EMBL" id="BARU01047195">
    <property type="protein sequence ID" value="GAH97251.1"/>
    <property type="molecule type" value="Genomic_DNA"/>
</dbReference>
<accession>X1JR84</accession>